<name>A0ABX6TPZ2_9ABAC</name>
<dbReference type="EMBL" id="MT040195">
    <property type="protein sequence ID" value="QNV47826.1"/>
    <property type="molecule type" value="Genomic_DNA"/>
</dbReference>
<evidence type="ECO:0000313" key="3">
    <source>
        <dbReference type="Proteomes" id="UP000831439"/>
    </source>
</evidence>
<dbReference type="Pfam" id="PF06150">
    <property type="entry name" value="ChaB"/>
    <property type="match status" value="1"/>
</dbReference>
<dbReference type="Proteomes" id="UP000831439">
    <property type="component" value="Segment"/>
</dbReference>
<dbReference type="Gene3D" id="1.10.1740.70">
    <property type="entry name" value="ChaB"/>
    <property type="match status" value="1"/>
</dbReference>
<reference evidence="2 3" key="1">
    <citation type="journal article" date="2020" name="Genomics">
        <title>Characterization of a novel alphabaculovirus isolated from the Southern armyworm, Spodoptera eridania (Cramer, 1782) (Lepidoptera: Noctuidae) and the evolution of odv-e66, a bacterium-acquired baculoviral chondroitinase gene.</title>
        <authorList>
            <person name="Rodrigues D.T."/>
            <person name="Peterson L."/>
            <person name="de Oliveira L.B."/>
            <person name="Sosa-Gomez D.R."/>
            <person name="Ribeiro B.M."/>
            <person name="Ardisson-Araujo D.M.P."/>
        </authorList>
    </citation>
    <scope>NUCLEOTIDE SEQUENCE [LARGE SCALE GENOMIC DNA]</scope>
    <source>
        <strain evidence="2">CNPSo-165</strain>
    </source>
</reference>
<feature type="compositionally biased region" description="Acidic residues" evidence="1">
    <location>
        <begin position="72"/>
        <end position="88"/>
    </location>
</feature>
<organism evidence="2 3">
    <name type="scientific">Spodoptera eridania nucleopolyhedrovirus</name>
    <dbReference type="NCBI Taxonomy" id="2315721"/>
    <lineage>
        <taxon>Viruses</taxon>
        <taxon>Viruses incertae sedis</taxon>
        <taxon>Naldaviricetes</taxon>
        <taxon>Lefavirales</taxon>
        <taxon>Baculoviridae</taxon>
        <taxon>Alphabaculovirus</taxon>
        <taxon>Alphabaculovirus speridaniae</taxon>
    </lineage>
</organism>
<dbReference type="GeneID" id="80539124"/>
<feature type="region of interest" description="Disordered" evidence="1">
    <location>
        <begin position="65"/>
        <end position="88"/>
    </location>
</feature>
<dbReference type="InterPro" id="IPR037205">
    <property type="entry name" value="ChaB_sf"/>
</dbReference>
<evidence type="ECO:0000256" key="1">
    <source>
        <dbReference type="SAM" id="MobiDB-lite"/>
    </source>
</evidence>
<sequence>MYNNIVELPASTRVLPYQGKRIYMKFFNRAYEKYRSDITAAQIAWQAVKRKYIKVDGTWIPRCEANEYDTTTTEEEEEEETSTDDDTE</sequence>
<dbReference type="SUPFAM" id="SSF140376">
    <property type="entry name" value="ChaB-like"/>
    <property type="match status" value="1"/>
</dbReference>
<dbReference type="RefSeq" id="YP_010800520.1">
    <property type="nucleotide sequence ID" value="NC_076869.1"/>
</dbReference>
<proteinExistence type="predicted"/>
<protein>
    <submittedName>
        <fullName evidence="2">Ac60-like protein</fullName>
    </submittedName>
</protein>
<keyword evidence="3" id="KW-1185">Reference proteome</keyword>
<dbReference type="InterPro" id="IPR009317">
    <property type="entry name" value="ChaB"/>
</dbReference>
<accession>A0ABX6TPZ2</accession>
<evidence type="ECO:0000313" key="2">
    <source>
        <dbReference type="EMBL" id="QNV47826.1"/>
    </source>
</evidence>